<keyword evidence="1" id="KW-1133">Transmembrane helix</keyword>
<dbReference type="Proteomes" id="UP000696280">
    <property type="component" value="Unassembled WGS sequence"/>
</dbReference>
<accession>A0A9N9L360</accession>
<dbReference type="AlphaFoldDB" id="A0A9N9L360"/>
<protein>
    <submittedName>
        <fullName evidence="2">Uncharacterized protein</fullName>
    </submittedName>
</protein>
<proteinExistence type="predicted"/>
<name>A0A9N9L360_9HELO</name>
<reference evidence="2" key="1">
    <citation type="submission" date="2021-07" db="EMBL/GenBank/DDBJ databases">
        <authorList>
            <person name="Durling M."/>
        </authorList>
    </citation>
    <scope>NUCLEOTIDE SEQUENCE</scope>
</reference>
<evidence type="ECO:0000313" key="2">
    <source>
        <dbReference type="EMBL" id="CAG8957736.1"/>
    </source>
</evidence>
<sequence length="101" mass="12272">MGLMNLFSVSYLLPMNRNEYAEGPLTHLFFRVLTLLLYVLYLRLLQRRLFRNEDPVEDLVYMLFTIYFMFYSMEFGYDFCWNMDEAILSIILTVRGWLQVL</sequence>
<feature type="transmembrane region" description="Helical" evidence="1">
    <location>
        <begin position="25"/>
        <end position="44"/>
    </location>
</feature>
<keyword evidence="1" id="KW-0812">Transmembrane</keyword>
<gene>
    <name evidence="2" type="ORF">HYFRA_00000073</name>
</gene>
<keyword evidence="3" id="KW-1185">Reference proteome</keyword>
<dbReference type="EMBL" id="CAJVRL010000081">
    <property type="protein sequence ID" value="CAG8957736.1"/>
    <property type="molecule type" value="Genomic_DNA"/>
</dbReference>
<organism evidence="2 3">
    <name type="scientific">Hymenoscyphus fraxineus</name>
    <dbReference type="NCBI Taxonomy" id="746836"/>
    <lineage>
        <taxon>Eukaryota</taxon>
        <taxon>Fungi</taxon>
        <taxon>Dikarya</taxon>
        <taxon>Ascomycota</taxon>
        <taxon>Pezizomycotina</taxon>
        <taxon>Leotiomycetes</taxon>
        <taxon>Helotiales</taxon>
        <taxon>Helotiaceae</taxon>
        <taxon>Hymenoscyphus</taxon>
    </lineage>
</organism>
<keyword evidence="1" id="KW-0472">Membrane</keyword>
<evidence type="ECO:0000256" key="1">
    <source>
        <dbReference type="SAM" id="Phobius"/>
    </source>
</evidence>
<evidence type="ECO:0000313" key="3">
    <source>
        <dbReference type="Proteomes" id="UP000696280"/>
    </source>
</evidence>
<comment type="caution">
    <text evidence="2">The sequence shown here is derived from an EMBL/GenBank/DDBJ whole genome shotgun (WGS) entry which is preliminary data.</text>
</comment>